<keyword evidence="3" id="KW-1185">Reference proteome</keyword>
<proteinExistence type="predicted"/>
<gene>
    <name evidence="2" type="ORF">THAOC_17109</name>
</gene>
<feature type="compositionally biased region" description="Basic and acidic residues" evidence="1">
    <location>
        <begin position="147"/>
        <end position="175"/>
    </location>
</feature>
<feature type="compositionally biased region" description="Polar residues" evidence="1">
    <location>
        <begin position="226"/>
        <end position="243"/>
    </location>
</feature>
<evidence type="ECO:0000256" key="1">
    <source>
        <dbReference type="SAM" id="MobiDB-lite"/>
    </source>
</evidence>
<organism evidence="2 3">
    <name type="scientific">Thalassiosira oceanica</name>
    <name type="common">Marine diatom</name>
    <dbReference type="NCBI Taxonomy" id="159749"/>
    <lineage>
        <taxon>Eukaryota</taxon>
        <taxon>Sar</taxon>
        <taxon>Stramenopiles</taxon>
        <taxon>Ochrophyta</taxon>
        <taxon>Bacillariophyta</taxon>
        <taxon>Coscinodiscophyceae</taxon>
        <taxon>Thalassiosirophycidae</taxon>
        <taxon>Thalassiosirales</taxon>
        <taxon>Thalassiosiraceae</taxon>
        <taxon>Thalassiosira</taxon>
    </lineage>
</organism>
<dbReference type="AlphaFoldDB" id="K0S857"/>
<comment type="caution">
    <text evidence="2">The sequence shown here is derived from an EMBL/GenBank/DDBJ whole genome shotgun (WGS) entry which is preliminary data.</text>
</comment>
<feature type="compositionally biased region" description="Basic and acidic residues" evidence="1">
    <location>
        <begin position="97"/>
        <end position="107"/>
    </location>
</feature>
<reference evidence="2 3" key="1">
    <citation type="journal article" date="2012" name="Genome Biol.">
        <title>Genome and low-iron response of an oceanic diatom adapted to chronic iron limitation.</title>
        <authorList>
            <person name="Lommer M."/>
            <person name="Specht M."/>
            <person name="Roy A.S."/>
            <person name="Kraemer L."/>
            <person name="Andreson R."/>
            <person name="Gutowska M.A."/>
            <person name="Wolf J."/>
            <person name="Bergner S.V."/>
            <person name="Schilhabel M.B."/>
            <person name="Klostermeier U.C."/>
            <person name="Beiko R.G."/>
            <person name="Rosenstiel P."/>
            <person name="Hippler M."/>
            <person name="Laroche J."/>
        </authorList>
    </citation>
    <scope>NUCLEOTIDE SEQUENCE [LARGE SCALE GENOMIC DNA]</scope>
    <source>
        <strain evidence="2 3">CCMP1005</strain>
    </source>
</reference>
<evidence type="ECO:0000313" key="3">
    <source>
        <dbReference type="Proteomes" id="UP000266841"/>
    </source>
</evidence>
<sequence>MPLPVPGEAEGASNAAVSSGGRASSGGRVPVPSRGNGDDAPPASNADRINSNDRRVTDKSQCDFSDPKSVNKFYPPHRSKGRHNVPQSLIDACTTLDGKKRAVREWRILTSAQQKKRKDDLHEEEKKRKADARAAARGETRKRKARQTADQKKRKEDDRRAKESERKRKEREESKKKQKIQGMLSTGVPENDAGAAARPPARTKQRKACEPVNKPQDLLDKASRRSMANTERASVRYANTTRPSEGADLKGALAEQAVVTIHNVGTRQTRNGGGRNAAAANQILDEPQVRFVAPTGMSDASLRAMQSAIGAELERRGREGAEATAARSSPLRSANATFAVGTNQVEKLHREKKRAPKGQSQEQVRQNLGAAIYSQPFGSPIALAEPEAAEESDAEHFMV</sequence>
<name>K0S857_THAOC</name>
<feature type="compositionally biased region" description="Basic and acidic residues" evidence="1">
    <location>
        <begin position="117"/>
        <end position="139"/>
    </location>
</feature>
<dbReference type="Proteomes" id="UP000266841">
    <property type="component" value="Unassembled WGS sequence"/>
</dbReference>
<accession>K0S857</accession>
<feature type="region of interest" description="Disordered" evidence="1">
    <location>
        <begin position="315"/>
        <end position="371"/>
    </location>
</feature>
<protein>
    <submittedName>
        <fullName evidence="2">Uncharacterized protein</fullName>
    </submittedName>
</protein>
<dbReference type="EMBL" id="AGNL01018993">
    <property type="protein sequence ID" value="EJK62283.1"/>
    <property type="molecule type" value="Genomic_DNA"/>
</dbReference>
<feature type="compositionally biased region" description="Low complexity" evidence="1">
    <location>
        <begin position="7"/>
        <end position="29"/>
    </location>
</feature>
<feature type="compositionally biased region" description="Polar residues" evidence="1">
    <location>
        <begin position="330"/>
        <end position="345"/>
    </location>
</feature>
<feature type="region of interest" description="Disordered" evidence="1">
    <location>
        <begin position="1"/>
        <end position="248"/>
    </location>
</feature>
<feature type="compositionally biased region" description="Basic and acidic residues" evidence="1">
    <location>
        <begin position="50"/>
        <end position="61"/>
    </location>
</feature>
<evidence type="ECO:0000313" key="2">
    <source>
        <dbReference type="EMBL" id="EJK62283.1"/>
    </source>
</evidence>